<dbReference type="GO" id="GO:0016020">
    <property type="term" value="C:membrane"/>
    <property type="evidence" value="ECO:0007669"/>
    <property type="project" value="UniProtKB-SubCell"/>
</dbReference>
<dbReference type="PANTHER" id="PTHR24305:SF166">
    <property type="entry name" value="CYTOCHROME P450 12A4, MITOCHONDRIAL-RELATED"/>
    <property type="match status" value="1"/>
</dbReference>
<comment type="caution">
    <text evidence="16">The sequence shown here is derived from an EMBL/GenBank/DDBJ whole genome shotgun (WGS) entry which is preliminary data.</text>
</comment>
<dbReference type="InterPro" id="IPR036396">
    <property type="entry name" value="Cyt_P450_sf"/>
</dbReference>
<keyword evidence="9 14" id="KW-0560">Oxidoreductase</keyword>
<evidence type="ECO:0000256" key="12">
    <source>
        <dbReference type="ARBA" id="ARBA00023136"/>
    </source>
</evidence>
<evidence type="ECO:0000256" key="6">
    <source>
        <dbReference type="ARBA" id="ARBA00022692"/>
    </source>
</evidence>
<keyword evidence="5 13" id="KW-0349">Heme</keyword>
<keyword evidence="11 14" id="KW-0503">Monooxygenase</keyword>
<dbReference type="GO" id="GO:0004497">
    <property type="term" value="F:monooxygenase activity"/>
    <property type="evidence" value="ECO:0007669"/>
    <property type="project" value="UniProtKB-KW"/>
</dbReference>
<dbReference type="GO" id="GO:0016705">
    <property type="term" value="F:oxidoreductase activity, acting on paired donors, with incorporation or reduction of molecular oxygen"/>
    <property type="evidence" value="ECO:0007669"/>
    <property type="project" value="InterPro"/>
</dbReference>
<evidence type="ECO:0000256" key="11">
    <source>
        <dbReference type="ARBA" id="ARBA00023033"/>
    </source>
</evidence>
<keyword evidence="7 13" id="KW-0479">Metal-binding</keyword>
<evidence type="ECO:0000256" key="15">
    <source>
        <dbReference type="SAM" id="Phobius"/>
    </source>
</evidence>
<comment type="pathway">
    <text evidence="3">Secondary metabolite biosynthesis; terpenoid biosynthesis.</text>
</comment>
<evidence type="ECO:0000256" key="3">
    <source>
        <dbReference type="ARBA" id="ARBA00004721"/>
    </source>
</evidence>
<dbReference type="AlphaFoldDB" id="A0A0W0FPJ5"/>
<dbReference type="GO" id="GO:0020037">
    <property type="term" value="F:heme binding"/>
    <property type="evidence" value="ECO:0007669"/>
    <property type="project" value="InterPro"/>
</dbReference>
<dbReference type="SUPFAM" id="SSF48264">
    <property type="entry name" value="Cytochrome P450"/>
    <property type="match status" value="1"/>
</dbReference>
<dbReference type="InterPro" id="IPR017972">
    <property type="entry name" value="Cyt_P450_CS"/>
</dbReference>
<dbReference type="Pfam" id="PF00067">
    <property type="entry name" value="p450"/>
    <property type="match status" value="1"/>
</dbReference>
<evidence type="ECO:0000256" key="10">
    <source>
        <dbReference type="ARBA" id="ARBA00023004"/>
    </source>
</evidence>
<keyword evidence="8 15" id="KW-1133">Transmembrane helix</keyword>
<evidence type="ECO:0000313" key="17">
    <source>
        <dbReference type="Proteomes" id="UP000054988"/>
    </source>
</evidence>
<accession>A0A0W0FPJ5</accession>
<sequence length="576" mass="64779">MLDPDRIQVLALLAIILPVPLYVLLKRTFGVHPLDNLPGPPSASLLAGSFKEMFGTQNWDFQAEMGSKYGPTSSFRAQFGERMLYTFDAKAMHHIFVKDAMSYEQPPGVLHQIGLVFGPGVLATPLGTQHRRQRKMLNPAFSIAHMRDLLPTFYQVAHRLENSIANKVRDGPQEIDMLSWMGRTALELIGQSGLGVSFDTLQDEETAHPLPTALKQLMPVLTRLAFPMMYILPHVARLGSPGFRRFASRFILNQDFKTAQWLSDSLWKMSIEIFEEKKRALAMGDEAIKQQVGSDKDVLSILMRENMKASSEDRLDETELLGQASESHLLRLVVRLNHDLKIQRRILIFAASDTTSSALSRTLILLSSHPEVQSKLREEIQQAFQNGDISYDELVSLPYLDAICRETLRLHPPLTHIDRRAKHDTIIPLAVPITGRDGSIITEVAVPKDTDIITSVLNSNRNPAIWGDNALEWKPERWLEPLPSVLIVAVERPRLISEFFRMTFSGGQRSCIGFKFSQLEMKVVLAGLIRRLEFSPSGKKIIWENSIVTSPLVVDSDGHHNGHPKMPIVVSLVEKS</sequence>
<organism evidence="16 17">
    <name type="scientific">Moniliophthora roreri</name>
    <name type="common">Frosty pod rot fungus</name>
    <name type="synonym">Monilia roreri</name>
    <dbReference type="NCBI Taxonomy" id="221103"/>
    <lineage>
        <taxon>Eukaryota</taxon>
        <taxon>Fungi</taxon>
        <taxon>Dikarya</taxon>
        <taxon>Basidiomycota</taxon>
        <taxon>Agaricomycotina</taxon>
        <taxon>Agaricomycetes</taxon>
        <taxon>Agaricomycetidae</taxon>
        <taxon>Agaricales</taxon>
        <taxon>Marasmiineae</taxon>
        <taxon>Marasmiaceae</taxon>
        <taxon>Moniliophthora</taxon>
    </lineage>
</organism>
<dbReference type="GO" id="GO:0005506">
    <property type="term" value="F:iron ion binding"/>
    <property type="evidence" value="ECO:0007669"/>
    <property type="project" value="InterPro"/>
</dbReference>
<dbReference type="PANTHER" id="PTHR24305">
    <property type="entry name" value="CYTOCHROME P450"/>
    <property type="match status" value="1"/>
</dbReference>
<feature type="binding site" description="axial binding residue" evidence="13">
    <location>
        <position position="511"/>
    </location>
    <ligand>
        <name>heme</name>
        <dbReference type="ChEBI" id="CHEBI:30413"/>
    </ligand>
    <ligandPart>
        <name>Fe</name>
        <dbReference type="ChEBI" id="CHEBI:18248"/>
    </ligandPart>
</feature>
<dbReference type="Gene3D" id="1.10.630.10">
    <property type="entry name" value="Cytochrome P450"/>
    <property type="match status" value="1"/>
</dbReference>
<evidence type="ECO:0008006" key="18">
    <source>
        <dbReference type="Google" id="ProtNLM"/>
    </source>
</evidence>
<feature type="transmembrane region" description="Helical" evidence="15">
    <location>
        <begin position="6"/>
        <end position="25"/>
    </location>
</feature>
<evidence type="ECO:0000256" key="1">
    <source>
        <dbReference type="ARBA" id="ARBA00001971"/>
    </source>
</evidence>
<proteinExistence type="inferred from homology"/>
<dbReference type="PRINTS" id="PR00463">
    <property type="entry name" value="EP450I"/>
</dbReference>
<evidence type="ECO:0000256" key="4">
    <source>
        <dbReference type="ARBA" id="ARBA00010617"/>
    </source>
</evidence>
<evidence type="ECO:0000256" key="13">
    <source>
        <dbReference type="PIRSR" id="PIRSR602401-1"/>
    </source>
</evidence>
<dbReference type="Proteomes" id="UP000054988">
    <property type="component" value="Unassembled WGS sequence"/>
</dbReference>
<evidence type="ECO:0000256" key="5">
    <source>
        <dbReference type="ARBA" id="ARBA00022617"/>
    </source>
</evidence>
<comment type="subcellular location">
    <subcellularLocation>
        <location evidence="2">Membrane</location>
    </subcellularLocation>
</comment>
<evidence type="ECO:0000313" key="16">
    <source>
        <dbReference type="EMBL" id="KTB38303.1"/>
    </source>
</evidence>
<evidence type="ECO:0000256" key="9">
    <source>
        <dbReference type="ARBA" id="ARBA00023002"/>
    </source>
</evidence>
<reference evidence="16 17" key="1">
    <citation type="submission" date="2015-12" db="EMBL/GenBank/DDBJ databases">
        <title>Draft genome sequence of Moniliophthora roreri, the causal agent of frosty pod rot of cacao.</title>
        <authorList>
            <person name="Aime M.C."/>
            <person name="Diaz-Valderrama J.R."/>
            <person name="Kijpornyongpan T."/>
            <person name="Phillips-Mora W."/>
        </authorList>
    </citation>
    <scope>NUCLEOTIDE SEQUENCE [LARGE SCALE GENOMIC DNA]</scope>
    <source>
        <strain evidence="16 17">MCA 2952</strain>
    </source>
</reference>
<evidence type="ECO:0000256" key="8">
    <source>
        <dbReference type="ARBA" id="ARBA00022989"/>
    </source>
</evidence>
<gene>
    <name evidence="16" type="ORF">WG66_9134</name>
</gene>
<comment type="cofactor">
    <cofactor evidence="1 13">
        <name>heme</name>
        <dbReference type="ChEBI" id="CHEBI:30413"/>
    </cofactor>
</comment>
<keyword evidence="6 15" id="KW-0812">Transmembrane</keyword>
<dbReference type="EMBL" id="LATX01001771">
    <property type="protein sequence ID" value="KTB38303.1"/>
    <property type="molecule type" value="Genomic_DNA"/>
</dbReference>
<dbReference type="eggNOG" id="KOG0157">
    <property type="taxonomic scope" value="Eukaryota"/>
</dbReference>
<protein>
    <recommendedName>
        <fullName evidence="18">Cytochrome p450</fullName>
    </recommendedName>
</protein>
<dbReference type="PRINTS" id="PR00385">
    <property type="entry name" value="P450"/>
</dbReference>
<keyword evidence="12 15" id="KW-0472">Membrane</keyword>
<evidence type="ECO:0000256" key="2">
    <source>
        <dbReference type="ARBA" id="ARBA00004370"/>
    </source>
</evidence>
<dbReference type="PROSITE" id="PS00086">
    <property type="entry name" value="CYTOCHROME_P450"/>
    <property type="match status" value="1"/>
</dbReference>
<keyword evidence="10 13" id="KW-0408">Iron</keyword>
<evidence type="ECO:0000256" key="7">
    <source>
        <dbReference type="ARBA" id="ARBA00022723"/>
    </source>
</evidence>
<evidence type="ECO:0000256" key="14">
    <source>
        <dbReference type="RuleBase" id="RU000461"/>
    </source>
</evidence>
<dbReference type="InterPro" id="IPR050121">
    <property type="entry name" value="Cytochrome_P450_monoxygenase"/>
</dbReference>
<dbReference type="InterPro" id="IPR002401">
    <property type="entry name" value="Cyt_P450_E_grp-I"/>
</dbReference>
<name>A0A0W0FPJ5_MONRR</name>
<dbReference type="InterPro" id="IPR001128">
    <property type="entry name" value="Cyt_P450"/>
</dbReference>
<comment type="similarity">
    <text evidence="4 14">Belongs to the cytochrome P450 family.</text>
</comment>